<dbReference type="EMBL" id="MKKU01000027">
    <property type="protein sequence ID" value="RNF26808.1"/>
    <property type="molecule type" value="Genomic_DNA"/>
</dbReference>
<evidence type="ECO:0000256" key="1">
    <source>
        <dbReference type="SAM" id="MobiDB-lite"/>
    </source>
</evidence>
<feature type="compositionally biased region" description="Low complexity" evidence="1">
    <location>
        <begin position="428"/>
        <end position="444"/>
    </location>
</feature>
<feature type="region of interest" description="Disordered" evidence="1">
    <location>
        <begin position="21"/>
        <end position="80"/>
    </location>
</feature>
<dbReference type="GeneID" id="40314575"/>
<proteinExistence type="predicted"/>
<dbReference type="AlphaFoldDB" id="A0A3R7LEH4"/>
<keyword evidence="3" id="KW-1185">Reference proteome</keyword>
<gene>
    <name evidence="2" type="ORF">Tco025E_00964</name>
</gene>
<feature type="region of interest" description="Disordered" evidence="1">
    <location>
        <begin position="191"/>
        <end position="227"/>
    </location>
</feature>
<name>A0A3R7LEH4_9TRYP</name>
<evidence type="ECO:0000313" key="3">
    <source>
        <dbReference type="Proteomes" id="UP000284403"/>
    </source>
</evidence>
<protein>
    <submittedName>
        <fullName evidence="2">Uncharacterized protein</fullName>
    </submittedName>
</protein>
<feature type="region of interest" description="Disordered" evidence="1">
    <location>
        <begin position="428"/>
        <end position="455"/>
    </location>
</feature>
<feature type="compositionally biased region" description="Low complexity" evidence="1">
    <location>
        <begin position="42"/>
        <end position="52"/>
    </location>
</feature>
<comment type="caution">
    <text evidence="2">The sequence shown here is derived from an EMBL/GenBank/DDBJ whole genome shotgun (WGS) entry which is preliminary data.</text>
</comment>
<organism evidence="2 3">
    <name type="scientific">Trypanosoma conorhini</name>
    <dbReference type="NCBI Taxonomy" id="83891"/>
    <lineage>
        <taxon>Eukaryota</taxon>
        <taxon>Discoba</taxon>
        <taxon>Euglenozoa</taxon>
        <taxon>Kinetoplastea</taxon>
        <taxon>Metakinetoplastina</taxon>
        <taxon>Trypanosomatida</taxon>
        <taxon>Trypanosomatidae</taxon>
        <taxon>Trypanosoma</taxon>
    </lineage>
</organism>
<evidence type="ECO:0000313" key="2">
    <source>
        <dbReference type="EMBL" id="RNF26808.1"/>
    </source>
</evidence>
<accession>A0A3R7LEH4</accession>
<dbReference type="RefSeq" id="XP_029232014.1">
    <property type="nucleotide sequence ID" value="XM_029367903.1"/>
</dbReference>
<dbReference type="Proteomes" id="UP000284403">
    <property type="component" value="Unassembled WGS sequence"/>
</dbReference>
<reference evidence="2 3" key="1">
    <citation type="journal article" date="2018" name="BMC Genomics">
        <title>Genomic comparison of Trypanosoma conorhini and Trypanosoma rangeli to Trypanosoma cruzi strains of high and low virulence.</title>
        <authorList>
            <person name="Bradwell K.R."/>
            <person name="Koparde V.N."/>
            <person name="Matveyev A.V."/>
            <person name="Serrano M.G."/>
            <person name="Alves J.M."/>
            <person name="Parikh H."/>
            <person name="Huang B."/>
            <person name="Lee V."/>
            <person name="Espinosa-Alvarez O."/>
            <person name="Ortiz P.A."/>
            <person name="Costa-Martins A.G."/>
            <person name="Teixeira M.M."/>
            <person name="Buck G.A."/>
        </authorList>
    </citation>
    <scope>NUCLEOTIDE SEQUENCE [LARGE SCALE GENOMIC DNA]</scope>
    <source>
        <strain evidence="2 3">025E</strain>
    </source>
</reference>
<sequence>MVAKKRWAWYPHLAKRRRQKLAAAAAKASPNNVGLPGKTRAAEAAARSRTTSPLPAAVEDSEAARPECSPQAAATPGTQARGVASVASPAAAPLHATECCLPCPARWYQLGPPLLAQRVRELLLGRPLMTADPAAVSMGASLADEEALSWLFPAVHNGEWFATPWEFIDHCRSISHKLLCEHAPLFPLESSRNTRRRRSPTPPASGSRTGSLGGTEAAVAANQPDRAAPESADAVQQAYYWWFTHLHTTLVQFGQRDWDAYMASRGNAAKPRRLECIGGVWGCYRVFQAALADAVARRLASSSQLVWQALPETAFAMACIVLEVYQRMPHAAAPLHGFRGLGAADRVAAACMHGDQFLWVNDDPTTDATTAAAMASAKGEAALTGREREAVIALAVHLAEVVTGMRHAGRGSGPCAAVDVAAATVEPAPTSAAPGTASAPGLSPHLSLPAHGTAEEEEEERIMALVLWLYLAHAAVRTLPQAAV</sequence>
<dbReference type="OrthoDB" id="248863at2759"/>